<dbReference type="Pfam" id="PF00574">
    <property type="entry name" value="CLP_protease"/>
    <property type="match status" value="1"/>
</dbReference>
<sequence length="183" mass="20905">MIKLKSNQIAMKVFNMKSFDNIIFIKSYIDNHISKIILSKVFYLVNQDITNNMNFLINSSGGDIKEILILLEYLDSLSLMYTSVGLGKIIGGSAFILATANNNRILYPNAILGMQIMKDNSVNNEETLVNYSNDLARLSLLFSRYVRITKKAQFTKIIEKHQRNVYFTPKEALQLGIIDRVIK</sequence>
<dbReference type="GO" id="GO:0004252">
    <property type="term" value="F:serine-type endopeptidase activity"/>
    <property type="evidence" value="ECO:0007669"/>
    <property type="project" value="InterPro"/>
</dbReference>
<dbReference type="GO" id="GO:0004176">
    <property type="term" value="F:ATP-dependent peptidase activity"/>
    <property type="evidence" value="ECO:0007669"/>
    <property type="project" value="InterPro"/>
</dbReference>
<dbReference type="GO" id="GO:0009368">
    <property type="term" value="C:endopeptidase Clp complex"/>
    <property type="evidence" value="ECO:0007669"/>
    <property type="project" value="TreeGrafter"/>
</dbReference>
<dbReference type="Gene3D" id="3.90.226.10">
    <property type="entry name" value="2-enoyl-CoA Hydratase, Chain A, domain 1"/>
    <property type="match status" value="1"/>
</dbReference>
<dbReference type="PANTHER" id="PTHR10381">
    <property type="entry name" value="ATP-DEPENDENT CLP PROTEASE PROTEOLYTIC SUBUNIT"/>
    <property type="match status" value="1"/>
</dbReference>
<proteinExistence type="evidence at transcript level"/>
<reference evidence="3" key="1">
    <citation type="journal article" date="2008" name="Mol. Biol. Evol.">
        <title>Nucleus-encoded periplastid-targeted EFL in chlorarachniophytes.</title>
        <authorList>
            <person name="Gile G.H."/>
            <person name="Keeling P.J."/>
        </authorList>
    </citation>
    <scope>NUCLEOTIDE SEQUENCE</scope>
    <source>
        <strain evidence="3">CCMP 2057</strain>
    </source>
</reference>
<keyword evidence="3" id="KW-0645">Protease</keyword>
<name>B5A4F5_GYMST</name>
<evidence type="ECO:0000256" key="1">
    <source>
        <dbReference type="ARBA" id="ARBA00007039"/>
    </source>
</evidence>
<dbReference type="InterPro" id="IPR001907">
    <property type="entry name" value="ClpP"/>
</dbReference>
<keyword evidence="3" id="KW-0542">Nucleomorph</keyword>
<dbReference type="GO" id="GO:0006515">
    <property type="term" value="P:protein quality control for misfolded or incompletely synthesized proteins"/>
    <property type="evidence" value="ECO:0007669"/>
    <property type="project" value="TreeGrafter"/>
</dbReference>
<gene>
    <name evidence="3" type="primary">clpP-5</name>
</gene>
<comment type="similarity">
    <text evidence="1 2">Belongs to the peptidase S14 family.</text>
</comment>
<protein>
    <recommendedName>
        <fullName evidence="2">ATP-dependent Clp protease proteolytic subunit</fullName>
    </recommendedName>
</protein>
<organism evidence="3">
    <name type="scientific">Gymnochlora stellata</name>
    <dbReference type="NCBI Taxonomy" id="67809"/>
    <lineage>
        <taxon>Eukaryota</taxon>
        <taxon>Sar</taxon>
        <taxon>Rhizaria</taxon>
        <taxon>Cercozoa</taxon>
        <taxon>Chlorarachniophyceae</taxon>
        <taxon>Gymnochlora</taxon>
    </lineage>
</organism>
<dbReference type="PANTHER" id="PTHR10381:SF46">
    <property type="entry name" value="ATP-DEPENDENT CLP PROTEASE PROTEOLYTIC SUBUNIT-RELATED PROTEIN 2, CHLOROPLASTIC"/>
    <property type="match status" value="1"/>
</dbReference>
<dbReference type="SUPFAM" id="SSF52096">
    <property type="entry name" value="ClpP/crotonase"/>
    <property type="match status" value="1"/>
</dbReference>
<geneLocation type="nucleomorph" evidence="3"/>
<dbReference type="EMBL" id="EU810239">
    <property type="protein sequence ID" value="ACF24507.1"/>
    <property type="molecule type" value="mRNA"/>
</dbReference>
<dbReference type="GO" id="GO:0051117">
    <property type="term" value="F:ATPase binding"/>
    <property type="evidence" value="ECO:0007669"/>
    <property type="project" value="TreeGrafter"/>
</dbReference>
<dbReference type="InterPro" id="IPR029045">
    <property type="entry name" value="ClpP/crotonase-like_dom_sf"/>
</dbReference>
<evidence type="ECO:0000256" key="2">
    <source>
        <dbReference type="RuleBase" id="RU003567"/>
    </source>
</evidence>
<dbReference type="InterPro" id="IPR023562">
    <property type="entry name" value="ClpP/TepA"/>
</dbReference>
<evidence type="ECO:0000313" key="3">
    <source>
        <dbReference type="EMBL" id="ACF24507.1"/>
    </source>
</evidence>
<accession>B5A4F5</accession>
<dbReference type="PRINTS" id="PR00127">
    <property type="entry name" value="CLPPROTEASEP"/>
</dbReference>
<keyword evidence="3" id="KW-0378">Hydrolase</keyword>
<dbReference type="AlphaFoldDB" id="B5A4F5"/>